<feature type="transmembrane region" description="Helical" evidence="1">
    <location>
        <begin position="223"/>
        <end position="242"/>
    </location>
</feature>
<dbReference type="EMBL" id="PDEQ01000001">
    <property type="protein sequence ID" value="PEN15415.1"/>
    <property type="molecule type" value="Genomic_DNA"/>
</dbReference>
<feature type="transmembrane region" description="Helical" evidence="1">
    <location>
        <begin position="294"/>
        <end position="312"/>
    </location>
</feature>
<dbReference type="OrthoDB" id="319167at2"/>
<comment type="caution">
    <text evidence="4">The sequence shown here is derived from an EMBL/GenBank/DDBJ whole genome shotgun (WGS) entry which is preliminary data.</text>
</comment>
<protein>
    <submittedName>
        <fullName evidence="4">Uncharacterized protein</fullName>
    </submittedName>
</protein>
<name>A0A2A8D387_9BACT</name>
<evidence type="ECO:0000313" key="5">
    <source>
        <dbReference type="Proteomes" id="UP000220102"/>
    </source>
</evidence>
<evidence type="ECO:0000259" key="2">
    <source>
        <dbReference type="Pfam" id="PF13387"/>
    </source>
</evidence>
<keyword evidence="1" id="KW-0472">Membrane</keyword>
<proteinExistence type="predicted"/>
<dbReference type="AlphaFoldDB" id="A0A2A8D387"/>
<keyword evidence="5" id="KW-1185">Reference proteome</keyword>
<evidence type="ECO:0000259" key="3">
    <source>
        <dbReference type="Pfam" id="PF25221"/>
    </source>
</evidence>
<dbReference type="Pfam" id="PF25221">
    <property type="entry name" value="5TMH_Lnb"/>
    <property type="match status" value="1"/>
</dbReference>
<evidence type="ECO:0000313" key="4">
    <source>
        <dbReference type="EMBL" id="PEN15415.1"/>
    </source>
</evidence>
<dbReference type="InterPro" id="IPR057436">
    <property type="entry name" value="5TMH_Lnb"/>
</dbReference>
<feature type="transmembrane region" description="Helical" evidence="1">
    <location>
        <begin position="319"/>
        <end position="338"/>
    </location>
</feature>
<reference evidence="4 5" key="1">
    <citation type="submission" date="2017-10" db="EMBL/GenBank/DDBJ databases">
        <title>Draft genome of Longibacter Salinarum.</title>
        <authorList>
            <person name="Goh K.M."/>
            <person name="Shamsir M.S."/>
            <person name="Lim S.W."/>
        </authorList>
    </citation>
    <scope>NUCLEOTIDE SEQUENCE [LARGE SCALE GENOMIC DNA]</scope>
    <source>
        <strain evidence="4 5">KCTC 52045</strain>
    </source>
</reference>
<accession>A0A2A8D387</accession>
<dbReference type="Pfam" id="PF13387">
    <property type="entry name" value="Lnb_N"/>
    <property type="match status" value="1"/>
</dbReference>
<sequence>MVTILPGDAVYTEFGHSAIRIADPVHQLDRLYNYGTFNFNEPFFVLKFTYGQLNYMLTTEPYGPALPFYKRVERPIIEQRLNLTAGQVQDLYAFLEVNARPENRTYRYDFLFDNCSTRVRDALESAVGPLVQFSGEPNPGKSFRRLLDPYVADRRLLDVGFDLGLGKPADQIASPREAMFLPDYLFEAFENAKIMTPDGPEPLVTKTDTLFWVDGYEATEATFPWPLVLTWGLLGVGAVWTVRQARVFARGPRDTDVGAWGDATLFGISGLAGLIICFLWFISEHQVTDQNWNLFWAWPTHLALTVAIVRNVRPQWIQGYTAVAAISTGLLAAGWFLWPQDLHNAIFPIALLLTLRLGWFAYRLSPEQSTIEQPPERSETVEASAPTP</sequence>
<feature type="domain" description="Lnb-like transmembrane" evidence="3">
    <location>
        <begin position="221"/>
        <end position="360"/>
    </location>
</feature>
<organism evidence="4 5">
    <name type="scientific">Longibacter salinarum</name>
    <dbReference type="NCBI Taxonomy" id="1850348"/>
    <lineage>
        <taxon>Bacteria</taxon>
        <taxon>Pseudomonadati</taxon>
        <taxon>Rhodothermota</taxon>
        <taxon>Rhodothermia</taxon>
        <taxon>Rhodothermales</taxon>
        <taxon>Salisaetaceae</taxon>
        <taxon>Longibacter</taxon>
    </lineage>
</organism>
<gene>
    <name evidence="4" type="ORF">CRI94_03400</name>
</gene>
<dbReference type="Proteomes" id="UP000220102">
    <property type="component" value="Unassembled WGS sequence"/>
</dbReference>
<keyword evidence="1" id="KW-0812">Transmembrane</keyword>
<keyword evidence="1" id="KW-1133">Transmembrane helix</keyword>
<feature type="transmembrane region" description="Helical" evidence="1">
    <location>
        <begin position="263"/>
        <end position="282"/>
    </location>
</feature>
<evidence type="ECO:0000256" key="1">
    <source>
        <dbReference type="SAM" id="Phobius"/>
    </source>
</evidence>
<dbReference type="InterPro" id="IPR025178">
    <property type="entry name" value="Lnb_N"/>
</dbReference>
<feature type="transmembrane region" description="Helical" evidence="1">
    <location>
        <begin position="344"/>
        <end position="362"/>
    </location>
</feature>
<feature type="domain" description="Lnb N-terminal periplasmic" evidence="2">
    <location>
        <begin position="5"/>
        <end position="134"/>
    </location>
</feature>